<dbReference type="InterPro" id="IPR014284">
    <property type="entry name" value="RNA_pol_sigma-70_dom"/>
</dbReference>
<dbReference type="EMBL" id="CP098755">
    <property type="protein sequence ID" value="USG65562.1"/>
    <property type="molecule type" value="Genomic_DNA"/>
</dbReference>
<dbReference type="InterPro" id="IPR036388">
    <property type="entry name" value="WH-like_DNA-bd_sf"/>
</dbReference>
<protein>
    <submittedName>
        <fullName evidence="8">Sigma-70 family RNA polymerase sigma factor</fullName>
    </submittedName>
</protein>
<organism evidence="8 9">
    <name type="scientific">Brevibacillus ruminantium</name>
    <dbReference type="NCBI Taxonomy" id="2950604"/>
    <lineage>
        <taxon>Bacteria</taxon>
        <taxon>Bacillati</taxon>
        <taxon>Bacillota</taxon>
        <taxon>Bacilli</taxon>
        <taxon>Bacillales</taxon>
        <taxon>Paenibacillaceae</taxon>
        <taxon>Brevibacillus</taxon>
    </lineage>
</organism>
<keyword evidence="5" id="KW-0804">Transcription</keyword>
<name>A0ABY4WEI2_9BACL</name>
<feature type="domain" description="RNA polymerase sigma factor 70 region 4 type 2" evidence="7">
    <location>
        <begin position="120"/>
        <end position="172"/>
    </location>
</feature>
<evidence type="ECO:0000256" key="3">
    <source>
        <dbReference type="ARBA" id="ARBA00023082"/>
    </source>
</evidence>
<keyword evidence="2" id="KW-0805">Transcription regulation</keyword>
<dbReference type="RefSeq" id="WP_251872644.1">
    <property type="nucleotide sequence ID" value="NZ_CP098755.1"/>
</dbReference>
<dbReference type="Pfam" id="PF08281">
    <property type="entry name" value="Sigma70_r4_2"/>
    <property type="match status" value="1"/>
</dbReference>
<evidence type="ECO:0000259" key="6">
    <source>
        <dbReference type="Pfam" id="PF04542"/>
    </source>
</evidence>
<dbReference type="InterPro" id="IPR013249">
    <property type="entry name" value="RNA_pol_sigma70_r4_t2"/>
</dbReference>
<dbReference type="Pfam" id="PF04542">
    <property type="entry name" value="Sigma70_r2"/>
    <property type="match status" value="1"/>
</dbReference>
<evidence type="ECO:0000313" key="9">
    <source>
        <dbReference type="Proteomes" id="UP001056500"/>
    </source>
</evidence>
<accession>A0ABY4WEI2</accession>
<dbReference type="Gene3D" id="1.10.10.10">
    <property type="entry name" value="Winged helix-like DNA-binding domain superfamily/Winged helix DNA-binding domain"/>
    <property type="match status" value="1"/>
</dbReference>
<dbReference type="Gene3D" id="1.10.1740.10">
    <property type="match status" value="1"/>
</dbReference>
<dbReference type="PANTHER" id="PTHR43133:SF8">
    <property type="entry name" value="RNA POLYMERASE SIGMA FACTOR HI_1459-RELATED"/>
    <property type="match status" value="1"/>
</dbReference>
<keyword evidence="9" id="KW-1185">Reference proteome</keyword>
<reference evidence="8" key="1">
    <citation type="submission" date="2022-06" db="EMBL/GenBank/DDBJ databases">
        <title>Genome sequencing of Brevibacillus sp. BB3-R1.</title>
        <authorList>
            <person name="Heo J."/>
            <person name="Lee D."/>
            <person name="Won M."/>
            <person name="Han B.-H."/>
            <person name="Hong S.-B."/>
            <person name="Kwon S.-W."/>
        </authorList>
    </citation>
    <scope>NUCLEOTIDE SEQUENCE</scope>
    <source>
        <strain evidence="8">BB3-R1</strain>
    </source>
</reference>
<dbReference type="InterPro" id="IPR039425">
    <property type="entry name" value="RNA_pol_sigma-70-like"/>
</dbReference>
<keyword evidence="4" id="KW-0238">DNA-binding</keyword>
<dbReference type="CDD" id="cd06171">
    <property type="entry name" value="Sigma70_r4"/>
    <property type="match status" value="1"/>
</dbReference>
<evidence type="ECO:0000313" key="8">
    <source>
        <dbReference type="EMBL" id="USG65562.1"/>
    </source>
</evidence>
<dbReference type="SUPFAM" id="SSF88659">
    <property type="entry name" value="Sigma3 and sigma4 domains of RNA polymerase sigma factors"/>
    <property type="match status" value="1"/>
</dbReference>
<evidence type="ECO:0000256" key="1">
    <source>
        <dbReference type="ARBA" id="ARBA00010641"/>
    </source>
</evidence>
<gene>
    <name evidence="8" type="ORF">NDK47_26260</name>
</gene>
<evidence type="ECO:0000256" key="5">
    <source>
        <dbReference type="ARBA" id="ARBA00023163"/>
    </source>
</evidence>
<dbReference type="Proteomes" id="UP001056500">
    <property type="component" value="Chromosome"/>
</dbReference>
<evidence type="ECO:0000256" key="2">
    <source>
        <dbReference type="ARBA" id="ARBA00023015"/>
    </source>
</evidence>
<dbReference type="InterPro" id="IPR007627">
    <property type="entry name" value="RNA_pol_sigma70_r2"/>
</dbReference>
<evidence type="ECO:0000259" key="7">
    <source>
        <dbReference type="Pfam" id="PF08281"/>
    </source>
</evidence>
<proteinExistence type="inferred from homology"/>
<dbReference type="InterPro" id="IPR013325">
    <property type="entry name" value="RNA_pol_sigma_r2"/>
</dbReference>
<evidence type="ECO:0000256" key="4">
    <source>
        <dbReference type="ARBA" id="ARBA00023125"/>
    </source>
</evidence>
<dbReference type="InterPro" id="IPR013324">
    <property type="entry name" value="RNA_pol_sigma_r3/r4-like"/>
</dbReference>
<dbReference type="NCBIfam" id="TIGR02937">
    <property type="entry name" value="sigma70-ECF"/>
    <property type="match status" value="1"/>
</dbReference>
<comment type="similarity">
    <text evidence="1">Belongs to the sigma-70 factor family. ECF subfamily.</text>
</comment>
<keyword evidence="3" id="KW-0731">Sigma factor</keyword>
<feature type="domain" description="RNA polymerase sigma-70 region 2" evidence="6">
    <location>
        <begin position="25"/>
        <end position="91"/>
    </location>
</feature>
<sequence>MEKSELEQLIQEIQQGDWGRFEQVIDHFQKPMFTYCYHMLGHRQEAEDAVQEILIIAYERLGEYTYTLSFSAWLYKVAYHHCISLLRKKRRNRIFPFFFSKHEKGEDQIKERIDQHYLSEPLHQLLDQLNPEERNLIILRVLEQKGYDEIAQLLESKPATLRKRYERAIRKCRRYWHNTGGLADGSKQHG</sequence>
<dbReference type="SUPFAM" id="SSF88946">
    <property type="entry name" value="Sigma2 domain of RNA polymerase sigma factors"/>
    <property type="match status" value="1"/>
</dbReference>
<dbReference type="PANTHER" id="PTHR43133">
    <property type="entry name" value="RNA POLYMERASE ECF-TYPE SIGMA FACTO"/>
    <property type="match status" value="1"/>
</dbReference>